<organism evidence="2 3">
    <name type="scientific">Dorcoceras hygrometricum</name>
    <dbReference type="NCBI Taxonomy" id="472368"/>
    <lineage>
        <taxon>Eukaryota</taxon>
        <taxon>Viridiplantae</taxon>
        <taxon>Streptophyta</taxon>
        <taxon>Embryophyta</taxon>
        <taxon>Tracheophyta</taxon>
        <taxon>Spermatophyta</taxon>
        <taxon>Magnoliopsida</taxon>
        <taxon>eudicotyledons</taxon>
        <taxon>Gunneridae</taxon>
        <taxon>Pentapetalae</taxon>
        <taxon>asterids</taxon>
        <taxon>lamiids</taxon>
        <taxon>Lamiales</taxon>
        <taxon>Gesneriaceae</taxon>
        <taxon>Didymocarpoideae</taxon>
        <taxon>Trichosporeae</taxon>
        <taxon>Loxocarpinae</taxon>
        <taxon>Dorcoceras</taxon>
    </lineage>
</organism>
<feature type="region of interest" description="Disordered" evidence="1">
    <location>
        <begin position="297"/>
        <end position="368"/>
    </location>
</feature>
<dbReference type="AlphaFoldDB" id="A0A2Z7C5W0"/>
<keyword evidence="3" id="KW-1185">Reference proteome</keyword>
<name>A0A2Z7C5W0_9LAMI</name>
<dbReference type="EMBL" id="KV000908">
    <property type="protein sequence ID" value="KZV39635.1"/>
    <property type="molecule type" value="Genomic_DNA"/>
</dbReference>
<dbReference type="Proteomes" id="UP000250235">
    <property type="component" value="Unassembled WGS sequence"/>
</dbReference>
<gene>
    <name evidence="2" type="ORF">F511_28706</name>
</gene>
<accession>A0A2Z7C5W0</accession>
<proteinExistence type="predicted"/>
<sequence>MLNNSNDDVSGFLLTKVKRCHLTTSSWSLKPTADHATTEIPTAELPASLRIKMLLALLLPAINLTAETLLGSFLASKMQLLNSNSRKNLPILAVEEMKVVFSLSSVPFKPSSNKKKMKVEYRQIMISWPIANSQGESQGYAVQLGKLLETCTGVDLGQSMALHPLKVLNIKSVHTYKMWNASVMSLKKRIAKRKATAGGEAITTKKPATKGYRPIKVRSDTSSEAAERLSPAAGSIVVTNPVAVVVGDLVEKMVVENPHLEDSVYPKLSGTSASEVGKWKRIRTEVRLDKEIEDVPIKAAEHEAPDYAEETRSEPVLDQQAQDLEQRASDQTEEHLAQEEERQAHIDTEEQRVPAQGTTHNNEGFGSDRDMAMAQSVGATCSCEDESVSELCVIKNPQTSLRPIFVFLNQLIIGIERCMNRNISYLQELIFEAFLWCTESNACWGTVAYPDPVSRRGSGIIKLGRETFNTIKISTNYEPFIGRLVSYLAGDLRLAPTGITRRPALHDSIGYPRMSASGESSTTMHRLLHASGPHPIPPPNDPNGGRRLDDWAMLRARRCAAGRVPLATRWQAVCALAARKPHGIASLVARRGRDWCLLADDGRRRAPLLDDHCGLFCAAVRRAWRDDCAAAARDLRGGAAAGRPPLR</sequence>
<evidence type="ECO:0000256" key="1">
    <source>
        <dbReference type="SAM" id="MobiDB-lite"/>
    </source>
</evidence>
<protein>
    <submittedName>
        <fullName evidence="2">Uncharacterized protein</fullName>
    </submittedName>
</protein>
<evidence type="ECO:0000313" key="2">
    <source>
        <dbReference type="EMBL" id="KZV39635.1"/>
    </source>
</evidence>
<feature type="compositionally biased region" description="Basic and acidic residues" evidence="1">
    <location>
        <begin position="297"/>
        <end position="315"/>
    </location>
</feature>
<feature type="compositionally biased region" description="Basic and acidic residues" evidence="1">
    <location>
        <begin position="324"/>
        <end position="352"/>
    </location>
</feature>
<reference evidence="2 3" key="1">
    <citation type="journal article" date="2015" name="Proc. Natl. Acad. Sci. U.S.A.">
        <title>The resurrection genome of Boea hygrometrica: A blueprint for survival of dehydration.</title>
        <authorList>
            <person name="Xiao L."/>
            <person name="Yang G."/>
            <person name="Zhang L."/>
            <person name="Yang X."/>
            <person name="Zhao S."/>
            <person name="Ji Z."/>
            <person name="Zhou Q."/>
            <person name="Hu M."/>
            <person name="Wang Y."/>
            <person name="Chen M."/>
            <person name="Xu Y."/>
            <person name="Jin H."/>
            <person name="Xiao X."/>
            <person name="Hu G."/>
            <person name="Bao F."/>
            <person name="Hu Y."/>
            <person name="Wan P."/>
            <person name="Li L."/>
            <person name="Deng X."/>
            <person name="Kuang T."/>
            <person name="Xiang C."/>
            <person name="Zhu J.K."/>
            <person name="Oliver M.J."/>
            <person name="He Y."/>
        </authorList>
    </citation>
    <scope>NUCLEOTIDE SEQUENCE [LARGE SCALE GENOMIC DNA]</scope>
    <source>
        <strain evidence="3">cv. XS01</strain>
    </source>
</reference>
<evidence type="ECO:0000313" key="3">
    <source>
        <dbReference type="Proteomes" id="UP000250235"/>
    </source>
</evidence>